<keyword evidence="1" id="KW-0472">Membrane</keyword>
<dbReference type="AlphaFoldDB" id="A0A2G0QDC8"/>
<evidence type="ECO:0000313" key="5">
    <source>
        <dbReference type="Proteomes" id="UP000094600"/>
    </source>
</evidence>
<dbReference type="Proteomes" id="UP000094600">
    <property type="component" value="Chromosome"/>
</dbReference>
<feature type="transmembrane region" description="Helical" evidence="1">
    <location>
        <begin position="245"/>
        <end position="270"/>
    </location>
</feature>
<feature type="transmembrane region" description="Helical" evidence="1">
    <location>
        <begin position="171"/>
        <end position="189"/>
    </location>
</feature>
<protein>
    <submittedName>
        <fullName evidence="4">Uncharacterized protein</fullName>
    </submittedName>
</protein>
<feature type="transmembrane region" description="Helical" evidence="1">
    <location>
        <begin position="98"/>
        <end position="120"/>
    </location>
</feature>
<dbReference type="EMBL" id="NJAI01000001">
    <property type="protein sequence ID" value="PHM57218.1"/>
    <property type="molecule type" value="Genomic_DNA"/>
</dbReference>
<evidence type="ECO:0000313" key="4">
    <source>
        <dbReference type="EMBL" id="PHM57218.1"/>
    </source>
</evidence>
<dbReference type="KEGG" id="xho:A9255_12440"/>
<keyword evidence="1" id="KW-0812">Transmembrane</keyword>
<gene>
    <name evidence="2" type="ORF">A9255_12440</name>
    <name evidence="4" type="ORF">Xhom_00180</name>
    <name evidence="3" type="ORF">Xhom_02155</name>
</gene>
<dbReference type="Proteomes" id="UP000225433">
    <property type="component" value="Unassembled WGS sequence"/>
</dbReference>
<name>A0A2G0QDC8_XENHO</name>
<reference evidence="4 6" key="2">
    <citation type="journal article" date="2017" name="Nat. Microbiol.">
        <title>Natural product diversity associated with the nematode symbionts Photorhabdus and Xenorhabdus.</title>
        <authorList>
            <person name="Tobias N.J."/>
            <person name="Wolff H."/>
            <person name="Djahanschiri B."/>
            <person name="Grundmann F."/>
            <person name="Kronenwerth M."/>
            <person name="Shi Y.M."/>
            <person name="Simonyi S."/>
            <person name="Grun P."/>
            <person name="Shapiro-Ilan D."/>
            <person name="Pidot S.J."/>
            <person name="Stinear T.P."/>
            <person name="Ebersberger I."/>
            <person name="Bode H.B."/>
        </authorList>
    </citation>
    <scope>NUCLEOTIDE SEQUENCE [LARGE SCALE GENOMIC DNA]</scope>
    <source>
        <strain evidence="4 6">DSM 17903</strain>
    </source>
</reference>
<dbReference type="RefSeq" id="WP_069317000.1">
    <property type="nucleotide sequence ID" value="NZ_CAWNQJ010000001.1"/>
</dbReference>
<evidence type="ECO:0000313" key="3">
    <source>
        <dbReference type="EMBL" id="PHM55417.1"/>
    </source>
</evidence>
<keyword evidence="5" id="KW-1185">Reference proteome</keyword>
<evidence type="ECO:0000256" key="1">
    <source>
        <dbReference type="SAM" id="Phobius"/>
    </source>
</evidence>
<dbReference type="EMBL" id="NJAI01000003">
    <property type="protein sequence ID" value="PHM55417.1"/>
    <property type="molecule type" value="Genomic_DNA"/>
</dbReference>
<evidence type="ECO:0000313" key="6">
    <source>
        <dbReference type="Proteomes" id="UP000225433"/>
    </source>
</evidence>
<dbReference type="STRING" id="351679.A9255_12440"/>
<sequence length="395" mass="45685">MECNKLLKKIGISVLPMSSISSIISIVIIWFFLNRMGRLDIFNESVSFKNMFNILVFSFIINMAFFLIIFFMGSWLLSLFIPAENKHFIYYDNIKNNLITILMVSGFFTPIIIALSVFIFDDPSSVFHIIILSSFFILVVSISIVSYLMNKEILNQELRIKSNTIKNKYKFRIYLLIPFFISVLSYSQIIPISLFSDSMKFPDLMGDTYQVIGFVAISYAFYIVTMFPGVVFIRMNNGEKLVKKVTVPIALAFAIMLVMSYFITVIPVMFVHSVMKLSGISDFTPHTYLVDEKEYPQNLFDKGVWISWKVEDTGKIAIRAVSIFSFGEFQLMCPSEITKAYKESWKFIPGNTDYDNKVRKALQEDAEWCIAFNKEDIKRWNVPISYQEINSATDR</sequence>
<organism evidence="4 6">
    <name type="scientific">Xenorhabdus hominickii</name>
    <dbReference type="NCBI Taxonomy" id="351679"/>
    <lineage>
        <taxon>Bacteria</taxon>
        <taxon>Pseudomonadati</taxon>
        <taxon>Pseudomonadota</taxon>
        <taxon>Gammaproteobacteria</taxon>
        <taxon>Enterobacterales</taxon>
        <taxon>Morganellaceae</taxon>
        <taxon>Xenorhabdus</taxon>
    </lineage>
</organism>
<dbReference type="EMBL" id="CP016176">
    <property type="protein sequence ID" value="AOM41320.1"/>
    <property type="molecule type" value="Genomic_DNA"/>
</dbReference>
<feature type="transmembrane region" description="Helical" evidence="1">
    <location>
        <begin position="52"/>
        <end position="77"/>
    </location>
</feature>
<feature type="transmembrane region" description="Helical" evidence="1">
    <location>
        <begin position="12"/>
        <end position="32"/>
    </location>
</feature>
<reference evidence="2 5" key="1">
    <citation type="submission" date="2016-06" db="EMBL/GenBank/DDBJ databases">
        <title>Bacterial characters and pathogenicity of Xenorhabdus hominickii from an entomopathogenic nematode, Steinernema monticolum.</title>
        <authorList>
            <person name="Park Y."/>
            <person name="Kim Y."/>
        </authorList>
    </citation>
    <scope>NUCLEOTIDE SEQUENCE [LARGE SCALE GENOMIC DNA]</scope>
    <source>
        <strain evidence="2 5">ANU1</strain>
    </source>
</reference>
<evidence type="ECO:0000313" key="2">
    <source>
        <dbReference type="EMBL" id="AOM41320.1"/>
    </source>
</evidence>
<accession>A0A2G0QDC8</accession>
<feature type="transmembrane region" description="Helical" evidence="1">
    <location>
        <begin position="209"/>
        <end position="233"/>
    </location>
</feature>
<dbReference type="OrthoDB" id="6629228at2"/>
<keyword evidence="1" id="KW-1133">Transmembrane helix</keyword>
<feature type="transmembrane region" description="Helical" evidence="1">
    <location>
        <begin position="126"/>
        <end position="150"/>
    </location>
</feature>
<proteinExistence type="predicted"/>